<dbReference type="AlphaFoldDB" id="A0A0H2RU82"/>
<dbReference type="InParanoid" id="A0A0H2RU82"/>
<gene>
    <name evidence="1" type="ORF">SCHPADRAFT_253534</name>
</gene>
<proteinExistence type="predicted"/>
<keyword evidence="2" id="KW-1185">Reference proteome</keyword>
<protein>
    <submittedName>
        <fullName evidence="1">Uncharacterized protein</fullName>
    </submittedName>
</protein>
<name>A0A0H2RU82_9AGAM</name>
<evidence type="ECO:0000313" key="2">
    <source>
        <dbReference type="Proteomes" id="UP000053477"/>
    </source>
</evidence>
<evidence type="ECO:0000313" key="1">
    <source>
        <dbReference type="EMBL" id="KLO15575.1"/>
    </source>
</evidence>
<dbReference type="Proteomes" id="UP000053477">
    <property type="component" value="Unassembled WGS sequence"/>
</dbReference>
<accession>A0A0H2RU82</accession>
<reference evidence="1 2" key="1">
    <citation type="submission" date="2015-04" db="EMBL/GenBank/DDBJ databases">
        <title>Complete genome sequence of Schizopora paradoxa KUC8140, a cosmopolitan wood degrader in East Asia.</title>
        <authorList>
            <consortium name="DOE Joint Genome Institute"/>
            <person name="Min B."/>
            <person name="Park H."/>
            <person name="Jang Y."/>
            <person name="Kim J.-J."/>
            <person name="Kim K.H."/>
            <person name="Pangilinan J."/>
            <person name="Lipzen A."/>
            <person name="Riley R."/>
            <person name="Grigoriev I.V."/>
            <person name="Spatafora J.W."/>
            <person name="Choi I.-G."/>
        </authorList>
    </citation>
    <scope>NUCLEOTIDE SEQUENCE [LARGE SCALE GENOMIC DNA]</scope>
    <source>
        <strain evidence="1 2">KUC8140</strain>
    </source>
</reference>
<organism evidence="1 2">
    <name type="scientific">Schizopora paradoxa</name>
    <dbReference type="NCBI Taxonomy" id="27342"/>
    <lineage>
        <taxon>Eukaryota</taxon>
        <taxon>Fungi</taxon>
        <taxon>Dikarya</taxon>
        <taxon>Basidiomycota</taxon>
        <taxon>Agaricomycotina</taxon>
        <taxon>Agaricomycetes</taxon>
        <taxon>Hymenochaetales</taxon>
        <taxon>Schizoporaceae</taxon>
        <taxon>Schizopora</taxon>
    </lineage>
</organism>
<dbReference type="EMBL" id="KQ085927">
    <property type="protein sequence ID" value="KLO15575.1"/>
    <property type="molecule type" value="Genomic_DNA"/>
</dbReference>
<sequence length="146" mass="16634">MANEGVKMHDPLVYCATTYVSKCVCEKADEEYRNLLKGAKKLDRQMRCKIHPENFRKLPSIKKHPIPGHLAIAIHAARFDKSAINDDACIALDDCVRKLRVAGFELKHGNNGPSFMVNNNDPYDMLSKQTYDWRAREDEDFGHASI</sequence>